<dbReference type="PANTHER" id="PTHR47328:SF1">
    <property type="entry name" value="RUTC FAMILY PROTEIN YOAB"/>
    <property type="match status" value="1"/>
</dbReference>
<dbReference type="AlphaFoldDB" id="A0A557R3N7"/>
<sequence>MSEIERMHTGPRMSKIVRHGDLVYLCGQTAGGIDEPGDVTAQTTEMLSRVDHLLIEAGSDRGRILSALIHVADMADFAAMNAVWEAWLPEGAAPARTTVEARLASPALRVEITIVAAV</sequence>
<evidence type="ECO:0000313" key="2">
    <source>
        <dbReference type="Proteomes" id="UP000319502"/>
    </source>
</evidence>
<dbReference type="PANTHER" id="PTHR47328">
    <property type="match status" value="1"/>
</dbReference>
<proteinExistence type="predicted"/>
<dbReference type="RefSeq" id="WP_144307778.1">
    <property type="nucleotide sequence ID" value="NZ_VMNK01000001.1"/>
</dbReference>
<name>A0A557R3N7_9RHOO</name>
<gene>
    <name evidence="1" type="ORF">FHP91_00735</name>
</gene>
<dbReference type="CDD" id="cd06150">
    <property type="entry name" value="YjgF_YER057c_UK114_like_2"/>
    <property type="match status" value="1"/>
</dbReference>
<dbReference type="InterPro" id="IPR006175">
    <property type="entry name" value="YjgF/YER057c/UK114"/>
</dbReference>
<comment type="caution">
    <text evidence="1">The sequence shown here is derived from an EMBL/GenBank/DDBJ whole genome shotgun (WGS) entry which is preliminary data.</text>
</comment>
<protein>
    <submittedName>
        <fullName evidence="1">RidA family protein</fullName>
    </submittedName>
</protein>
<dbReference type="EMBL" id="VMNK01000001">
    <property type="protein sequence ID" value="TVO59777.1"/>
    <property type="molecule type" value="Genomic_DNA"/>
</dbReference>
<dbReference type="SUPFAM" id="SSF55298">
    <property type="entry name" value="YjgF-like"/>
    <property type="match status" value="1"/>
</dbReference>
<dbReference type="OrthoDB" id="6899345at2"/>
<dbReference type="InterPro" id="IPR035709">
    <property type="entry name" value="YoaB-like"/>
</dbReference>
<keyword evidence="2" id="KW-1185">Reference proteome</keyword>
<accession>A0A557R3N7</accession>
<organism evidence="1 2">
    <name type="scientific">Denitromonas halophila</name>
    <dbReference type="NCBI Taxonomy" id="1629404"/>
    <lineage>
        <taxon>Bacteria</taxon>
        <taxon>Pseudomonadati</taxon>
        <taxon>Pseudomonadota</taxon>
        <taxon>Betaproteobacteria</taxon>
        <taxon>Rhodocyclales</taxon>
        <taxon>Zoogloeaceae</taxon>
        <taxon>Denitromonas</taxon>
    </lineage>
</organism>
<evidence type="ECO:0000313" key="1">
    <source>
        <dbReference type="EMBL" id="TVO59777.1"/>
    </source>
</evidence>
<dbReference type="Pfam" id="PF01042">
    <property type="entry name" value="Ribonuc_L-PSP"/>
    <property type="match status" value="1"/>
</dbReference>
<reference evidence="1 2" key="1">
    <citation type="submission" date="2019-07" db="EMBL/GenBank/DDBJ databases">
        <title>The pathways for chlorine oxyanion respiration interact through the shared metabolite chlorate.</title>
        <authorList>
            <person name="Barnum T.P."/>
            <person name="Cheng Y."/>
            <person name="Hill K.A."/>
            <person name="Lucas L.N."/>
            <person name="Carlson H.K."/>
            <person name="Coates J.D."/>
        </authorList>
    </citation>
    <scope>NUCLEOTIDE SEQUENCE [LARGE SCALE GENOMIC DNA]</scope>
    <source>
        <strain evidence="1 2">SFB-3</strain>
    </source>
</reference>
<dbReference type="Proteomes" id="UP000319502">
    <property type="component" value="Unassembled WGS sequence"/>
</dbReference>
<dbReference type="InterPro" id="IPR035959">
    <property type="entry name" value="RutC-like_sf"/>
</dbReference>
<dbReference type="Gene3D" id="3.30.1330.40">
    <property type="entry name" value="RutC-like"/>
    <property type="match status" value="1"/>
</dbReference>